<comment type="catalytic activity">
    <reaction evidence="4">
        <text>(R)-pantoate + NADP(+) = 2-dehydropantoate + NADPH + H(+)</text>
        <dbReference type="Rhea" id="RHEA:16233"/>
        <dbReference type="ChEBI" id="CHEBI:11561"/>
        <dbReference type="ChEBI" id="CHEBI:15378"/>
        <dbReference type="ChEBI" id="CHEBI:15980"/>
        <dbReference type="ChEBI" id="CHEBI:57783"/>
        <dbReference type="ChEBI" id="CHEBI:58349"/>
        <dbReference type="EC" id="1.1.1.169"/>
    </reaction>
</comment>
<evidence type="ECO:0000256" key="2">
    <source>
        <dbReference type="ARBA" id="ARBA00022857"/>
    </source>
</evidence>
<feature type="domain" description="Ketopantoate reductase N-terminal" evidence="5">
    <location>
        <begin position="7"/>
        <end position="165"/>
    </location>
</feature>
<keyword evidence="2 4" id="KW-0521">NADP</keyword>
<protein>
    <recommendedName>
        <fullName evidence="4">2-dehydropantoate 2-reductase</fullName>
        <ecNumber evidence="4">1.1.1.169</ecNumber>
    </recommendedName>
    <alternativeName>
        <fullName evidence="4">Ketopantoate reductase</fullName>
    </alternativeName>
</protein>
<dbReference type="Gene3D" id="1.10.1040.10">
    <property type="entry name" value="N-(1-d-carboxylethyl)-l-norvaline Dehydrogenase, domain 2"/>
    <property type="match status" value="1"/>
</dbReference>
<dbReference type="InterPro" id="IPR013332">
    <property type="entry name" value="KPR_N"/>
</dbReference>
<dbReference type="Gene3D" id="3.40.50.720">
    <property type="entry name" value="NAD(P)-binding Rossmann-like Domain"/>
    <property type="match status" value="1"/>
</dbReference>
<dbReference type="PANTHER" id="PTHR21708:SF30">
    <property type="entry name" value="2-DEHYDROPANTOATE 2-REDUCTASE-RELATED"/>
    <property type="match status" value="1"/>
</dbReference>
<dbReference type="SUPFAM" id="SSF51735">
    <property type="entry name" value="NAD(P)-binding Rossmann-fold domains"/>
    <property type="match status" value="1"/>
</dbReference>
<dbReference type="FunFam" id="3.40.50.720:FF:000739">
    <property type="entry name" value="2-dehydropantoate 2-reductase"/>
    <property type="match status" value="1"/>
</dbReference>
<dbReference type="InterPro" id="IPR013752">
    <property type="entry name" value="KPA_reductase"/>
</dbReference>
<dbReference type="InterPro" id="IPR036291">
    <property type="entry name" value="NAD(P)-bd_dom_sf"/>
</dbReference>
<feature type="domain" description="Ketopantoate reductase C-terminal" evidence="6">
    <location>
        <begin position="199"/>
        <end position="323"/>
    </location>
</feature>
<reference evidence="7" key="1">
    <citation type="submission" date="2021-08" db="EMBL/GenBank/DDBJ databases">
        <title>Global Aspergillus fumigatus from environmental and clinical sources.</title>
        <authorList>
            <person name="Barber A."/>
            <person name="Sae-Ong T."/>
        </authorList>
    </citation>
    <scope>NUCLEOTIDE SEQUENCE</scope>
    <source>
        <strain evidence="7">NRZ-2016-071</strain>
    </source>
</reference>
<dbReference type="GO" id="GO:0015940">
    <property type="term" value="P:pantothenate biosynthetic process"/>
    <property type="evidence" value="ECO:0007669"/>
    <property type="project" value="InterPro"/>
</dbReference>
<dbReference type="AlphaFoldDB" id="A0A229WA53"/>
<proteinExistence type="inferred from homology"/>
<comment type="similarity">
    <text evidence="1 4">Belongs to the ketopantoate reductase family.</text>
</comment>
<name>A0A229WA53_ASPFM</name>
<dbReference type="InterPro" id="IPR008927">
    <property type="entry name" value="6-PGluconate_DH-like_C_sf"/>
</dbReference>
<dbReference type="PANTHER" id="PTHR21708">
    <property type="entry name" value="PROBABLE 2-DEHYDROPANTOATE 2-REDUCTASE"/>
    <property type="match status" value="1"/>
</dbReference>
<dbReference type="Pfam" id="PF02558">
    <property type="entry name" value="ApbA"/>
    <property type="match status" value="1"/>
</dbReference>
<comment type="caution">
    <text evidence="7">The sequence shown here is derived from an EMBL/GenBank/DDBJ whole genome shotgun (WGS) entry which is preliminary data.</text>
</comment>
<dbReference type="InterPro" id="IPR013328">
    <property type="entry name" value="6PGD_dom2"/>
</dbReference>
<dbReference type="NCBIfam" id="TIGR00745">
    <property type="entry name" value="apbA_panE"/>
    <property type="match status" value="1"/>
</dbReference>
<dbReference type="GO" id="GO:0008677">
    <property type="term" value="F:2-dehydropantoate 2-reductase activity"/>
    <property type="evidence" value="ECO:0007669"/>
    <property type="project" value="UniProtKB-EC"/>
</dbReference>
<evidence type="ECO:0000259" key="6">
    <source>
        <dbReference type="Pfam" id="PF08546"/>
    </source>
</evidence>
<gene>
    <name evidence="7" type="ORF">KXV57_007997</name>
</gene>
<dbReference type="GO" id="GO:0005737">
    <property type="term" value="C:cytoplasm"/>
    <property type="evidence" value="ECO:0007669"/>
    <property type="project" value="TreeGrafter"/>
</dbReference>
<keyword evidence="3 4" id="KW-0560">Oxidoreductase</keyword>
<dbReference type="FunFam" id="1.10.1040.10:FF:000017">
    <property type="entry name" value="2-dehydropantoate 2-reductase"/>
    <property type="match status" value="1"/>
</dbReference>
<evidence type="ECO:0000313" key="8">
    <source>
        <dbReference type="Proteomes" id="UP000813423"/>
    </source>
</evidence>
<dbReference type="Proteomes" id="UP000813423">
    <property type="component" value="Unassembled WGS sequence"/>
</dbReference>
<evidence type="ECO:0000256" key="4">
    <source>
        <dbReference type="RuleBase" id="RU362068"/>
    </source>
</evidence>
<sequence>MSPKARVLLVGAGGIGTIAALNLERGGLAEVTCVLRSNYEAVRSRGIEIISCEHGHIKNWRPTAVLNVIPRVCSEDHSTLFDYIVCTTKNIPGVTPSICETIAPAVRPGHTVIVLIQNGLNIEKPFLSRFPQNVILSGVSRCDAHEIAHGVIEQKEDDDLHIAAFHNPLLDQETQQKAAEQFVQIYGAGGKTNVRHEPNWERDRWSKLVYNATLNPICALTGVNTGDLQIAGSALDRLVIPAMQEVVKVSKAVGVELPDDIIETTIRKNPVERKIAPSMQKDMEKGNLLEHENLIGEVVREAQKQGVAIPVLSVLYELCSAIQWRVAKERGMRIA</sequence>
<dbReference type="InterPro" id="IPR051402">
    <property type="entry name" value="KPR-Related"/>
</dbReference>
<dbReference type="Pfam" id="PF08546">
    <property type="entry name" value="ApbA_C"/>
    <property type="match status" value="1"/>
</dbReference>
<evidence type="ECO:0000256" key="3">
    <source>
        <dbReference type="ARBA" id="ARBA00023002"/>
    </source>
</evidence>
<comment type="function">
    <text evidence="4">Catalyzes the NADPH-dependent reduction of ketopantoate into pantoic acid.</text>
</comment>
<evidence type="ECO:0000313" key="7">
    <source>
        <dbReference type="EMBL" id="KAH1901171.1"/>
    </source>
</evidence>
<accession>A0A229WA53</accession>
<dbReference type="SUPFAM" id="SSF48179">
    <property type="entry name" value="6-phosphogluconate dehydrogenase C-terminal domain-like"/>
    <property type="match status" value="1"/>
</dbReference>
<organism evidence="7 8">
    <name type="scientific">Aspergillus fumigatus</name>
    <name type="common">Neosartorya fumigata</name>
    <dbReference type="NCBI Taxonomy" id="746128"/>
    <lineage>
        <taxon>Eukaryota</taxon>
        <taxon>Fungi</taxon>
        <taxon>Dikarya</taxon>
        <taxon>Ascomycota</taxon>
        <taxon>Pezizomycotina</taxon>
        <taxon>Eurotiomycetes</taxon>
        <taxon>Eurotiomycetidae</taxon>
        <taxon>Eurotiales</taxon>
        <taxon>Aspergillaceae</taxon>
        <taxon>Aspergillus</taxon>
        <taxon>Aspergillus subgen. Fumigati</taxon>
    </lineage>
</organism>
<dbReference type="InterPro" id="IPR003710">
    <property type="entry name" value="ApbA"/>
</dbReference>
<dbReference type="EC" id="1.1.1.169" evidence="4"/>
<evidence type="ECO:0000259" key="5">
    <source>
        <dbReference type="Pfam" id="PF02558"/>
    </source>
</evidence>
<dbReference type="EMBL" id="JAIBSC010000069">
    <property type="protein sequence ID" value="KAH1901171.1"/>
    <property type="molecule type" value="Genomic_DNA"/>
</dbReference>
<evidence type="ECO:0000256" key="1">
    <source>
        <dbReference type="ARBA" id="ARBA00007870"/>
    </source>
</evidence>